<accession>A0A1X7TT84</accession>
<feature type="compositionally biased region" description="Polar residues" evidence="3">
    <location>
        <begin position="415"/>
        <end position="424"/>
    </location>
</feature>
<dbReference type="InterPro" id="IPR007889">
    <property type="entry name" value="HTH_Psq"/>
</dbReference>
<protein>
    <recommendedName>
        <fullName evidence="5">HTH CENPB-type domain-containing protein</fullName>
    </recommendedName>
</protein>
<feature type="transmembrane region" description="Helical" evidence="4">
    <location>
        <begin position="20"/>
        <end position="35"/>
    </location>
</feature>
<feature type="compositionally biased region" description="Basic residues" evidence="3">
    <location>
        <begin position="498"/>
        <end position="515"/>
    </location>
</feature>
<dbReference type="OrthoDB" id="10069349at2759"/>
<keyword evidence="4" id="KW-1133">Transmembrane helix</keyword>
<feature type="domain" description="HTH CENPB-type" evidence="5">
    <location>
        <begin position="92"/>
        <end position="164"/>
    </location>
</feature>
<name>A0A1X7TT84_AMPQE</name>
<keyword evidence="1" id="KW-0238">DNA-binding</keyword>
<keyword evidence="4" id="KW-0472">Membrane</keyword>
<dbReference type="InterPro" id="IPR006600">
    <property type="entry name" value="HTH_CenpB_DNA-bd_dom"/>
</dbReference>
<dbReference type="PROSITE" id="PS51253">
    <property type="entry name" value="HTH_CENPB"/>
    <property type="match status" value="1"/>
</dbReference>
<evidence type="ECO:0000256" key="4">
    <source>
        <dbReference type="SAM" id="Phobius"/>
    </source>
</evidence>
<dbReference type="InterPro" id="IPR009057">
    <property type="entry name" value="Homeodomain-like_sf"/>
</dbReference>
<dbReference type="InParanoid" id="A0A1X7TT84"/>
<dbReference type="AntiFam" id="ANF00269">
    <property type="entry name" value="Translation of CRISPR region"/>
</dbReference>
<dbReference type="SUPFAM" id="SSF46689">
    <property type="entry name" value="Homeodomain-like"/>
    <property type="match status" value="1"/>
</dbReference>
<dbReference type="Pfam" id="PF05225">
    <property type="entry name" value="HTH_psq"/>
    <property type="match status" value="1"/>
</dbReference>
<organism evidence="6">
    <name type="scientific">Amphimedon queenslandica</name>
    <name type="common">Sponge</name>
    <dbReference type="NCBI Taxonomy" id="400682"/>
    <lineage>
        <taxon>Eukaryota</taxon>
        <taxon>Metazoa</taxon>
        <taxon>Porifera</taxon>
        <taxon>Demospongiae</taxon>
        <taxon>Heteroscleromorpha</taxon>
        <taxon>Haplosclerida</taxon>
        <taxon>Niphatidae</taxon>
        <taxon>Amphimedon</taxon>
    </lineage>
</organism>
<evidence type="ECO:0000256" key="1">
    <source>
        <dbReference type="ARBA" id="ARBA00023125"/>
    </source>
</evidence>
<feature type="compositionally biased region" description="Polar residues" evidence="3">
    <location>
        <begin position="384"/>
        <end position="399"/>
    </location>
</feature>
<evidence type="ECO:0000259" key="5">
    <source>
        <dbReference type="PROSITE" id="PS51253"/>
    </source>
</evidence>
<proteinExistence type="predicted"/>
<dbReference type="EnsemblMetazoa" id="Aqu2.1.18450_001">
    <property type="protein sequence ID" value="Aqu2.1.18450_001"/>
    <property type="gene ID" value="Aqu2.1.18450"/>
</dbReference>
<dbReference type="AlphaFoldDB" id="A0A1X7TT84"/>
<sequence>MANYRIVPTIKIVFAKYRKFIVYGLLLIIILYRPYKNGSWQKRRRKNWSEESMLSAIEAVKNGSSVYRAALECGVPKTTLHDRISGRVIQGTKPGPEKYLTQEEERELSDFLIVVGEVGFGKTRKQIKEIAEKVAREKGLLKGKKISDGWFCRFMERNPQLALRKGDSTSKAQMSAMSRKDEILCYFEELKKVLVNEELIDKPAQIYNVDETGVPLDHCPPHVVVKKGQRKSSLTPNTVSSSHTPNIVPLSQSSLTPNTVSSSHTPNIVPLSQSSLTPNTVSSSHTPNIVPLSQSSLTPNTVSSSHTPNNVPLSQSSLTPNTVSSSHTPNNVPLSQSSFTPNTVSSSHNPKSCLTLNTPSSHTCTSNSVTVPPSSNVCTPSNTCMSSPTPNTSPTCNIIPTSQSPHTPTSQTSTRKSNSSKSATETISKYLVQYVPETPTRTCSRNERATGRCILTSSEALKILEDKEMKKKMEIEEKQKRKEERERKKKEKEEAAANKKRRNAQSKKKGQKKGKTTSSSETVATSAATDYSSDIYECSECSQTYNEDNSGEEWVQCACGSWMHEKCIIDVVIDENGKERFCPVCII</sequence>
<feature type="compositionally biased region" description="Low complexity" evidence="3">
    <location>
        <begin position="400"/>
        <end position="414"/>
    </location>
</feature>
<dbReference type="Gene3D" id="1.10.10.60">
    <property type="entry name" value="Homeodomain-like"/>
    <property type="match status" value="1"/>
</dbReference>
<evidence type="ECO:0000256" key="3">
    <source>
        <dbReference type="SAM" id="MobiDB-lite"/>
    </source>
</evidence>
<keyword evidence="2" id="KW-0539">Nucleus</keyword>
<dbReference type="STRING" id="400682.A0A1X7TT84"/>
<feature type="compositionally biased region" description="Polar residues" evidence="3">
    <location>
        <begin position="231"/>
        <end position="362"/>
    </location>
</feature>
<feature type="compositionally biased region" description="Basic and acidic residues" evidence="3">
    <location>
        <begin position="476"/>
        <end position="497"/>
    </location>
</feature>
<dbReference type="GO" id="GO:0003677">
    <property type="term" value="F:DNA binding"/>
    <property type="evidence" value="ECO:0007669"/>
    <property type="project" value="UniProtKB-KW"/>
</dbReference>
<feature type="compositionally biased region" description="Low complexity" evidence="3">
    <location>
        <begin position="363"/>
        <end position="383"/>
    </location>
</feature>
<dbReference type="Pfam" id="PF03221">
    <property type="entry name" value="HTH_Tnp_Tc5"/>
    <property type="match status" value="1"/>
</dbReference>
<evidence type="ECO:0000313" key="6">
    <source>
        <dbReference type="EnsemblMetazoa" id="Aqu2.1.18450_001"/>
    </source>
</evidence>
<feature type="compositionally biased region" description="Low complexity" evidence="3">
    <location>
        <begin position="516"/>
        <end position="526"/>
    </location>
</feature>
<reference evidence="6" key="1">
    <citation type="submission" date="2017-05" db="UniProtKB">
        <authorList>
            <consortium name="EnsemblMetazoa"/>
        </authorList>
    </citation>
    <scope>IDENTIFICATION</scope>
</reference>
<keyword evidence="4" id="KW-0812">Transmembrane</keyword>
<feature type="region of interest" description="Disordered" evidence="3">
    <location>
        <begin position="476"/>
        <end position="526"/>
    </location>
</feature>
<evidence type="ECO:0000256" key="2">
    <source>
        <dbReference type="ARBA" id="ARBA00023242"/>
    </source>
</evidence>
<feature type="region of interest" description="Disordered" evidence="3">
    <location>
        <begin position="226"/>
        <end position="424"/>
    </location>
</feature>